<dbReference type="Pfam" id="PF25570">
    <property type="entry name" value="TPR_DENND3"/>
    <property type="match status" value="1"/>
</dbReference>
<feature type="domain" description="DENND3-like TPR repeats" evidence="2">
    <location>
        <begin position="207"/>
        <end position="307"/>
    </location>
</feature>
<dbReference type="InterPro" id="IPR015943">
    <property type="entry name" value="WD40/YVTN_repeat-like_dom_sf"/>
</dbReference>
<evidence type="ECO:0000313" key="3">
    <source>
        <dbReference type="EMBL" id="WAR16692.1"/>
    </source>
</evidence>
<accession>A0ABY7F6Q6</accession>
<dbReference type="Proteomes" id="UP001164746">
    <property type="component" value="Chromosome 10"/>
</dbReference>
<evidence type="ECO:0000256" key="1">
    <source>
        <dbReference type="SAM" id="MobiDB-lite"/>
    </source>
</evidence>
<organism evidence="3 4">
    <name type="scientific">Mya arenaria</name>
    <name type="common">Soft-shell clam</name>
    <dbReference type="NCBI Taxonomy" id="6604"/>
    <lineage>
        <taxon>Eukaryota</taxon>
        <taxon>Metazoa</taxon>
        <taxon>Spiralia</taxon>
        <taxon>Lophotrochozoa</taxon>
        <taxon>Mollusca</taxon>
        <taxon>Bivalvia</taxon>
        <taxon>Autobranchia</taxon>
        <taxon>Heteroconchia</taxon>
        <taxon>Euheterodonta</taxon>
        <taxon>Imparidentia</taxon>
        <taxon>Neoheterodontei</taxon>
        <taxon>Myida</taxon>
        <taxon>Myoidea</taxon>
        <taxon>Myidae</taxon>
        <taxon>Mya</taxon>
    </lineage>
</organism>
<proteinExistence type="predicted"/>
<dbReference type="InterPro" id="IPR036322">
    <property type="entry name" value="WD40_repeat_dom_sf"/>
</dbReference>
<protein>
    <submittedName>
        <fullName evidence="3">DEND3-like protein</fullName>
    </submittedName>
</protein>
<gene>
    <name evidence="3" type="ORF">MAR_031286</name>
</gene>
<dbReference type="InterPro" id="IPR057977">
    <property type="entry name" value="TPR_DENND3"/>
</dbReference>
<sequence length="636" mass="72075">MSVKLGEFFTESPPSLTDVFSKTTVAGLQRQSSRMLSFIEKDPENMQTYIKDYANILTHTPVPPAGNVAITFSVYDLPVTLMPPTHAEKSVIDLPLHLVDGLVIVDIDAGTITIEPEINMEDVEIPVLPSDAVDTFTHMFSVFLKQRMEEPSDYFTEFYMKSKGFSASRSSSSLNITSRTGRRGSLHISIKPVEVIEVPLENRLENEFSLPTIQDDLNAYTTKAAEKLSMALKNCDGHDDETSLYYLLAIFYIAKGNRVDAAECFIKVAERNNKILPERLLVQLYSEFTEEEKTTVNKKPDNEILHKIVEDSETSTSGHSEHGLLDFDSLVGEKEISNHFDTNKTLFKSLCDPHTNIADGLIGEDETILKVTPVVKSDFGIGRMFLTDKRLFFLQDVSNNYKEIVKLRDIRKLEKSEHAGLLSKTPTLTIHKKQSESHRSSGKTKKGSKKDSTFTVFLKVDRNWWYIIIQEMWAGKIVAEGLKDVMMIHHAIQSVLLIDAVIARYVYTASVDGTIIKRNVQKLAHAQEKIKFDNLKNLRTLKIFEDKLVWAGSRREGKVYVWDVRTAKHLANLDLDKKEGCKRSRGVSSIAEIDDKMWIGTKSGDIRIYDLSSRTVWKCLQAHEDAVRVLCDVRDR</sequence>
<evidence type="ECO:0000313" key="4">
    <source>
        <dbReference type="Proteomes" id="UP001164746"/>
    </source>
</evidence>
<dbReference type="Gene3D" id="2.130.10.10">
    <property type="entry name" value="YVTN repeat-like/Quinoprotein amine dehydrogenase"/>
    <property type="match status" value="1"/>
</dbReference>
<reference evidence="3" key="1">
    <citation type="submission" date="2022-11" db="EMBL/GenBank/DDBJ databases">
        <title>Centuries of genome instability and evolution in soft-shell clam transmissible cancer (bioRxiv).</title>
        <authorList>
            <person name="Hart S.F.M."/>
            <person name="Yonemitsu M.A."/>
            <person name="Giersch R.M."/>
            <person name="Beal B.F."/>
            <person name="Arriagada G."/>
            <person name="Davis B.W."/>
            <person name="Ostrander E.A."/>
            <person name="Goff S.P."/>
            <person name="Metzger M.J."/>
        </authorList>
    </citation>
    <scope>NUCLEOTIDE SEQUENCE</scope>
    <source>
        <strain evidence="3">MELC-2E11</strain>
        <tissue evidence="3">Siphon/mantle</tissue>
    </source>
</reference>
<evidence type="ECO:0000259" key="2">
    <source>
        <dbReference type="Pfam" id="PF25570"/>
    </source>
</evidence>
<name>A0ABY7F6Q6_MYAAR</name>
<keyword evidence="4" id="KW-1185">Reference proteome</keyword>
<dbReference type="Gene3D" id="2.30.29.30">
    <property type="entry name" value="Pleckstrin-homology domain (PH domain)/Phosphotyrosine-binding domain (PTB)"/>
    <property type="match status" value="1"/>
</dbReference>
<dbReference type="EMBL" id="CP111021">
    <property type="protein sequence ID" value="WAR16692.1"/>
    <property type="molecule type" value="Genomic_DNA"/>
</dbReference>
<dbReference type="SUPFAM" id="SSF50978">
    <property type="entry name" value="WD40 repeat-like"/>
    <property type="match status" value="1"/>
</dbReference>
<dbReference type="InterPro" id="IPR011993">
    <property type="entry name" value="PH-like_dom_sf"/>
</dbReference>
<feature type="region of interest" description="Disordered" evidence="1">
    <location>
        <begin position="430"/>
        <end position="449"/>
    </location>
</feature>